<evidence type="ECO:0000313" key="2">
    <source>
        <dbReference type="Proteomes" id="UP000184301"/>
    </source>
</evidence>
<dbReference type="Proteomes" id="UP000184301">
    <property type="component" value="Unassembled WGS sequence"/>
</dbReference>
<protein>
    <submittedName>
        <fullName evidence="1">Uncharacterized protein</fullName>
    </submittedName>
</protein>
<dbReference type="AlphaFoldDB" id="A0A1M6RH83"/>
<accession>A0A1M6RH83</accession>
<dbReference type="EMBL" id="FQZY01000042">
    <property type="protein sequence ID" value="SHK31766.1"/>
    <property type="molecule type" value="Genomic_DNA"/>
</dbReference>
<dbReference type="STRING" id="1121950.SAMN02745243_02699"/>
<name>A0A1M6RH83_9FIRM</name>
<evidence type="ECO:0000313" key="1">
    <source>
        <dbReference type="EMBL" id="SHK31766.1"/>
    </source>
</evidence>
<proteinExistence type="predicted"/>
<keyword evidence="2" id="KW-1185">Reference proteome</keyword>
<gene>
    <name evidence="1" type="ORF">SAMN02745243_02699</name>
</gene>
<dbReference type="CDD" id="cd19958">
    <property type="entry name" value="pyocin_knob"/>
    <property type="match status" value="1"/>
</dbReference>
<dbReference type="OrthoDB" id="2088497at2"/>
<reference evidence="1 2" key="1">
    <citation type="submission" date="2016-11" db="EMBL/GenBank/DDBJ databases">
        <authorList>
            <person name="Jaros S."/>
            <person name="Januszkiewicz K."/>
            <person name="Wedrychowicz H."/>
        </authorList>
    </citation>
    <scope>NUCLEOTIDE SEQUENCE [LARGE SCALE GENOMIC DNA]</scope>
    <source>
        <strain evidence="1 2">DSM 15480</strain>
    </source>
</reference>
<sequence>MAIKASATVTLTFVVDVSAVYRYYRLQASTASAPAKPATRSPAGWVSTEPAYTAGSTNSLYTVDLNVFSNGTFAYSEVSKSSSYEAAKAAYNKAVAAGEAAEDAKAAITISSTAPTNPVTGQLWQTASGEPIMRWDGAKWALHFISVDNLNVDTLSAITANLGTVTAGMVGNKDGTVVFDVDSGTIMSKSFVNGELRYVARLDKASLQFESYSSLHLAGTLSITAESGLVYTNSSSGKTIRLGFGEGNEITVNQYPIHGAPPIDGDCNTLIRGGRYYLTVGSKHCPVNTGGWLETVDYYDNAQYCYQRFAACTGKNYQRFMIAGVWGSWEDMSYSANNKSLWSSSAAYYMSASHSIKLSEPISAQKTGITLIWSPYVNGEVTDNQFVDIFIPKQQVASFPGNGITCNLASSTFSKVGTKFLFISDDTITGHSHNTAAGTKNGITYDNGYWVLRKVIGC</sequence>
<dbReference type="RefSeq" id="WP_073111356.1">
    <property type="nucleotide sequence ID" value="NZ_FQZY01000042.1"/>
</dbReference>
<organism evidence="1 2">
    <name type="scientific">Hespellia stercorisuis DSM 15480</name>
    <dbReference type="NCBI Taxonomy" id="1121950"/>
    <lineage>
        <taxon>Bacteria</taxon>
        <taxon>Bacillati</taxon>
        <taxon>Bacillota</taxon>
        <taxon>Clostridia</taxon>
        <taxon>Lachnospirales</taxon>
        <taxon>Lachnospiraceae</taxon>
        <taxon>Hespellia</taxon>
    </lineage>
</organism>